<name>A0A7X3JZH2_9BACL</name>
<protein>
    <submittedName>
        <fullName evidence="2">Sugar ABC transporter substrate-binding protein</fullName>
    </submittedName>
</protein>
<organism evidence="2 3">
    <name type="scientific">Paenibacillus lutrae</name>
    <dbReference type="NCBI Taxonomy" id="2078573"/>
    <lineage>
        <taxon>Bacteria</taxon>
        <taxon>Bacillati</taxon>
        <taxon>Bacillota</taxon>
        <taxon>Bacilli</taxon>
        <taxon>Bacillales</taxon>
        <taxon>Paenibacillaceae</taxon>
        <taxon>Paenibacillus</taxon>
    </lineage>
</organism>
<proteinExistence type="predicted"/>
<dbReference type="PROSITE" id="PS51257">
    <property type="entry name" value="PROKAR_LIPOPROTEIN"/>
    <property type="match status" value="1"/>
</dbReference>
<dbReference type="CDD" id="cd06325">
    <property type="entry name" value="PBP1_ABC_unchar_transporter"/>
    <property type="match status" value="1"/>
</dbReference>
<sequence>MKAKFKSFATILLAASLVTAAGCGKQASPEASGTANTPAGDGKKVKIGIMQIVEHASLDAARQGFIAALKENGYEDKKNAEIDYQNAQNDMNNNTTIAQKFAADKKDLVLGIATPSALAAAQTLKDTPVLFTAVSDPVGAKLVKSIESPGGNVTGTSDLDPKSVDQLTAFIAKNFPAIKTIGIVSNEGEQNSQVQVKQAEAAFAKNNIKMVKASASNSSEVKQAAESLVGKADALYVPLDNTVVSALKVVVQVAEKSKKPLFVGENDSVQGGGFAAYGSNYYDLGYTTGLQAVEILKNGKKPADIPVGYPKKLDLAINLKAAKNMGVEVTDAMKAEVKEKANLFE</sequence>
<dbReference type="PANTHER" id="PTHR35271">
    <property type="entry name" value="ABC TRANSPORTER, SUBSTRATE-BINDING LIPOPROTEIN-RELATED"/>
    <property type="match status" value="1"/>
</dbReference>
<keyword evidence="3" id="KW-1185">Reference proteome</keyword>
<dbReference type="AlphaFoldDB" id="A0A7X3JZH2"/>
<dbReference type="SUPFAM" id="SSF53822">
    <property type="entry name" value="Periplasmic binding protein-like I"/>
    <property type="match status" value="1"/>
</dbReference>
<evidence type="ECO:0000313" key="3">
    <source>
        <dbReference type="Proteomes" id="UP000490800"/>
    </source>
</evidence>
<dbReference type="InterPro" id="IPR007487">
    <property type="entry name" value="ABC_transpt-TYRBP-like"/>
</dbReference>
<evidence type="ECO:0000313" key="2">
    <source>
        <dbReference type="EMBL" id="MVP00174.1"/>
    </source>
</evidence>
<dbReference type="RefSeq" id="WP_157335626.1">
    <property type="nucleotide sequence ID" value="NZ_RHLK01000005.1"/>
</dbReference>
<dbReference type="OrthoDB" id="9776955at2"/>
<dbReference type="Proteomes" id="UP000490800">
    <property type="component" value="Unassembled WGS sequence"/>
</dbReference>
<reference evidence="2 3" key="1">
    <citation type="journal article" date="2019" name="Microorganisms">
        <title>Paenibacillus lutrae sp. nov., A Chitinolytic Species Isolated from A River Otter in Castril Natural Park, Granada, Spain.</title>
        <authorList>
            <person name="Rodriguez M."/>
            <person name="Reina J.C."/>
            <person name="Bejar V."/>
            <person name="Llamas I."/>
        </authorList>
    </citation>
    <scope>NUCLEOTIDE SEQUENCE [LARGE SCALE GENOMIC DNA]</scope>
    <source>
        <strain evidence="2 3">N10</strain>
    </source>
</reference>
<feature type="signal peptide" evidence="1">
    <location>
        <begin position="1"/>
        <end position="20"/>
    </location>
</feature>
<evidence type="ECO:0000256" key="1">
    <source>
        <dbReference type="SAM" id="SignalP"/>
    </source>
</evidence>
<dbReference type="EMBL" id="RHLK01000005">
    <property type="protein sequence ID" value="MVP00174.1"/>
    <property type="molecule type" value="Genomic_DNA"/>
</dbReference>
<feature type="chain" id="PRO_5038744231" evidence="1">
    <location>
        <begin position="21"/>
        <end position="345"/>
    </location>
</feature>
<dbReference type="Gene3D" id="3.40.50.2300">
    <property type="match status" value="2"/>
</dbReference>
<keyword evidence="1" id="KW-0732">Signal</keyword>
<comment type="caution">
    <text evidence="2">The sequence shown here is derived from an EMBL/GenBank/DDBJ whole genome shotgun (WGS) entry which is preliminary data.</text>
</comment>
<accession>A0A7X3JZH2</accession>
<dbReference type="Pfam" id="PF04392">
    <property type="entry name" value="ABC_sub_bind"/>
    <property type="match status" value="1"/>
</dbReference>
<dbReference type="InterPro" id="IPR028082">
    <property type="entry name" value="Peripla_BP_I"/>
</dbReference>
<gene>
    <name evidence="2" type="ORF">EDM21_11690</name>
</gene>
<dbReference type="PANTHER" id="PTHR35271:SF1">
    <property type="entry name" value="ABC TRANSPORTER, SUBSTRATE-BINDING LIPOPROTEIN"/>
    <property type="match status" value="1"/>
</dbReference>